<sequence>MDGTANAGASSARQRNATVGGSGPRTALLMPLALALLLGALSATIRYEADDPQVVAREEDVGGGGAVVLAVMSGAGALLFLMMPVMAAIFGARQRRADSMPGRSPQDGQRHGGD</sequence>
<evidence type="ECO:0000313" key="4">
    <source>
        <dbReference type="Proteomes" id="UP000326979"/>
    </source>
</evidence>
<keyword evidence="2" id="KW-0812">Transmembrane</keyword>
<comment type="caution">
    <text evidence="3">The sequence shown here is derived from an EMBL/GenBank/DDBJ whole genome shotgun (WGS) entry which is preliminary data.</text>
</comment>
<dbReference type="OrthoDB" id="4244122at2"/>
<feature type="transmembrane region" description="Helical" evidence="2">
    <location>
        <begin position="28"/>
        <end position="47"/>
    </location>
</feature>
<feature type="region of interest" description="Disordered" evidence="1">
    <location>
        <begin position="95"/>
        <end position="114"/>
    </location>
</feature>
<organism evidence="3 4">
    <name type="scientific">Streptomyces phyllanthi</name>
    <dbReference type="NCBI Taxonomy" id="1803180"/>
    <lineage>
        <taxon>Bacteria</taxon>
        <taxon>Bacillati</taxon>
        <taxon>Actinomycetota</taxon>
        <taxon>Actinomycetes</taxon>
        <taxon>Kitasatosporales</taxon>
        <taxon>Streptomycetaceae</taxon>
        <taxon>Streptomyces</taxon>
    </lineage>
</organism>
<reference evidence="3 4" key="1">
    <citation type="submission" date="2019-07" db="EMBL/GenBank/DDBJ databases">
        <title>New species of Amycolatopsis and Streptomyces.</title>
        <authorList>
            <person name="Duangmal K."/>
            <person name="Teo W.F.A."/>
            <person name="Lipun K."/>
        </authorList>
    </citation>
    <scope>NUCLEOTIDE SEQUENCE [LARGE SCALE GENOMIC DNA]</scope>
    <source>
        <strain evidence="3 4">TISTR 2346</strain>
    </source>
</reference>
<keyword evidence="2" id="KW-0472">Membrane</keyword>
<protein>
    <submittedName>
        <fullName evidence="3">Uncharacterized protein</fullName>
    </submittedName>
</protein>
<evidence type="ECO:0000256" key="2">
    <source>
        <dbReference type="SAM" id="Phobius"/>
    </source>
</evidence>
<keyword evidence="4" id="KW-1185">Reference proteome</keyword>
<evidence type="ECO:0000313" key="3">
    <source>
        <dbReference type="EMBL" id="MPY45782.1"/>
    </source>
</evidence>
<feature type="transmembrane region" description="Helical" evidence="2">
    <location>
        <begin position="67"/>
        <end position="90"/>
    </location>
</feature>
<feature type="compositionally biased region" description="Polar residues" evidence="1">
    <location>
        <begin position="7"/>
        <end position="19"/>
    </location>
</feature>
<dbReference type="AlphaFoldDB" id="A0A5N8WF89"/>
<dbReference type="Proteomes" id="UP000326979">
    <property type="component" value="Unassembled WGS sequence"/>
</dbReference>
<dbReference type="EMBL" id="VJZE01000510">
    <property type="protein sequence ID" value="MPY45782.1"/>
    <property type="molecule type" value="Genomic_DNA"/>
</dbReference>
<name>A0A5N8WF89_9ACTN</name>
<keyword evidence="2" id="KW-1133">Transmembrane helix</keyword>
<accession>A0A5N8WF89</accession>
<feature type="region of interest" description="Disordered" evidence="1">
    <location>
        <begin position="1"/>
        <end position="21"/>
    </location>
</feature>
<gene>
    <name evidence="3" type="ORF">FNH04_39545</name>
</gene>
<proteinExistence type="predicted"/>
<evidence type="ECO:0000256" key="1">
    <source>
        <dbReference type="SAM" id="MobiDB-lite"/>
    </source>
</evidence>